<comment type="similarity">
    <text evidence="1 4">Belongs to the SMG8 family.</text>
</comment>
<keyword evidence="7" id="KW-1185">Reference proteome</keyword>
<dbReference type="GO" id="GO:0000184">
    <property type="term" value="P:nuclear-transcribed mRNA catabolic process, nonsense-mediated decay"/>
    <property type="evidence" value="ECO:0007669"/>
    <property type="project" value="UniProtKB-UniRule"/>
</dbReference>
<name>A0AAV4B4Q5_9GAST</name>
<evidence type="ECO:0000256" key="5">
    <source>
        <dbReference type="SAM" id="MobiDB-lite"/>
    </source>
</evidence>
<organism evidence="6 7">
    <name type="scientific">Plakobranchus ocellatus</name>
    <dbReference type="NCBI Taxonomy" id="259542"/>
    <lineage>
        <taxon>Eukaryota</taxon>
        <taxon>Metazoa</taxon>
        <taxon>Spiralia</taxon>
        <taxon>Lophotrochozoa</taxon>
        <taxon>Mollusca</taxon>
        <taxon>Gastropoda</taxon>
        <taxon>Heterobranchia</taxon>
        <taxon>Euthyneura</taxon>
        <taxon>Panpulmonata</taxon>
        <taxon>Sacoglossa</taxon>
        <taxon>Placobranchoidea</taxon>
        <taxon>Plakobranchidae</taxon>
        <taxon>Plakobranchus</taxon>
    </lineage>
</organism>
<evidence type="ECO:0000256" key="3">
    <source>
        <dbReference type="ARBA" id="ARBA00029509"/>
    </source>
</evidence>
<dbReference type="EMBL" id="BLXT01004521">
    <property type="protein sequence ID" value="GFO14058.1"/>
    <property type="molecule type" value="Genomic_DNA"/>
</dbReference>
<dbReference type="Proteomes" id="UP000735302">
    <property type="component" value="Unassembled WGS sequence"/>
</dbReference>
<gene>
    <name evidence="6" type="ORF">PoB_004056300</name>
</gene>
<feature type="compositionally biased region" description="Polar residues" evidence="5">
    <location>
        <begin position="895"/>
        <end position="904"/>
    </location>
</feature>
<accession>A0AAV4B4Q5</accession>
<dbReference type="InterPro" id="IPR019354">
    <property type="entry name" value="SMG8-like"/>
</dbReference>
<evidence type="ECO:0000313" key="6">
    <source>
        <dbReference type="EMBL" id="GFO14058.1"/>
    </source>
</evidence>
<reference evidence="6 7" key="1">
    <citation type="journal article" date="2021" name="Elife">
        <title>Chloroplast acquisition without the gene transfer in kleptoplastic sea slugs, Plakobranchus ocellatus.</title>
        <authorList>
            <person name="Maeda T."/>
            <person name="Takahashi S."/>
            <person name="Yoshida T."/>
            <person name="Shimamura S."/>
            <person name="Takaki Y."/>
            <person name="Nagai Y."/>
            <person name="Toyoda A."/>
            <person name="Suzuki Y."/>
            <person name="Arimoto A."/>
            <person name="Ishii H."/>
            <person name="Satoh N."/>
            <person name="Nishiyama T."/>
            <person name="Hasebe M."/>
            <person name="Maruyama T."/>
            <person name="Minagawa J."/>
            <person name="Obokata J."/>
            <person name="Shigenobu S."/>
        </authorList>
    </citation>
    <scope>NUCLEOTIDE SEQUENCE [LARGE SCALE GENOMIC DNA]</scope>
</reference>
<sequence>MFRRKQDVDKHVNSILLRKRDEKERNSQGYQIARLYADIKEYSIARRYLSGFLSVRENVPAAYQLMGEISEGLGQREVAIDNYKRALDLGGFVSSNKVLVQRICRLYTEIGTDVRRMEHWLEQLEKLDPKSDMIFKLKAQIAEIASANGDNRAEDMEDIIATELVKRPTDLKLRLKLLKLYLDTDRIDEAYDEAVTCDLTTAFMDALSWFECLYTVFKKYGESHPGTKTDHAYNQHYLHVLRNLTYLSLAVKEISECVDALSRFDQQLKHAVAMGSSGEAWTAMLREMKGQMFFMAALVLLKRAQTGAVSWQEVNHLSGACLLASKSMDPLDAQAPWFVSAPNSHKKFYDWWQQQSCDRLSQVGHMLGQLSQKKKWEDITEWGLSVRRDTMTSAGHQRVFEHLYCPRDVRAQGATSFLFQAQEMVAARTREREPFTEQHLLDIDRVAYQVHLGDLNHLVWLCLQRYSPDMNAQPNYHFTLMENIQFSVKNLEDTGTETLSQLDILRLEISDPLEFVISMTRQHCSLPSEAIQEPVSGNLQKPKSYSLNRRKVNPPVPEPLGLLKSSSATNPGVSPPSLSSSGRQPNTNRSQEQCLRQFISQHVDMVFSKSINDNVGRHGVDPIFQLPDLDTWLQVANKMHEFFFSEAYSNVTSQPFTLLRNSLDISTRFSENRCIKVLPLAESAYQQDLPPYYITSYHENRLAKAKQVFSQYARGPGYNKYMKELESACVRYWKSGRQQCETLSLTGNLCTNKVHRLPGEEPGGDDDSRDECEHCSQVRTKAACNCGRIQADKDDPFHFKSANFDFYNQLEVICCSKLEHIPLPVFIPSTPDPKAAPVPSFFLPSPRAAEENKDQPEELSKDVEKPDVSGNLSELSLALSLGQDALQASDFEPKTPSSEGNQGSQRKEMGNVDDSQPISPKSGRGQGSKRVPSRQVSTTEYLPYMIHSKSPAGLLPKFSSFSVCRLGTSGLYSHMIGVLAFAKM</sequence>
<dbReference type="InterPro" id="IPR011990">
    <property type="entry name" value="TPR-like_helical_dom_sf"/>
</dbReference>
<feature type="region of interest" description="Disordered" evidence="5">
    <location>
        <begin position="533"/>
        <end position="591"/>
    </location>
</feature>
<evidence type="ECO:0000256" key="4">
    <source>
        <dbReference type="RuleBase" id="RU367133"/>
    </source>
</evidence>
<feature type="compositionally biased region" description="Polar residues" evidence="5">
    <location>
        <begin position="582"/>
        <end position="591"/>
    </location>
</feature>
<evidence type="ECO:0000256" key="2">
    <source>
        <dbReference type="ARBA" id="ARBA00023161"/>
    </source>
</evidence>
<proteinExistence type="inferred from homology"/>
<protein>
    <recommendedName>
        <fullName evidence="3 4">Nonsense-mediated mRNA decay factor SMG8</fullName>
    </recommendedName>
</protein>
<comment type="caution">
    <text evidence="6">The sequence shown here is derived from an EMBL/GenBank/DDBJ whole genome shotgun (WGS) entry which is preliminary data.</text>
</comment>
<feature type="compositionally biased region" description="Basic and acidic residues" evidence="5">
    <location>
        <begin position="848"/>
        <end position="867"/>
    </location>
</feature>
<evidence type="ECO:0000256" key="1">
    <source>
        <dbReference type="ARBA" id="ARBA00006443"/>
    </source>
</evidence>
<feature type="region of interest" description="Disordered" evidence="5">
    <location>
        <begin position="837"/>
        <end position="868"/>
    </location>
</feature>
<dbReference type="PANTHER" id="PTHR13091">
    <property type="entry name" value="AMPLIFIED IN BREAST CANCER 2-RELATED"/>
    <property type="match status" value="1"/>
</dbReference>
<comment type="function">
    <text evidence="4">Involved in nonsense-mediated decay (NMD) of mRNAs containing premature stop codons.</text>
</comment>
<feature type="region of interest" description="Disordered" evidence="5">
    <location>
        <begin position="888"/>
        <end position="936"/>
    </location>
</feature>
<keyword evidence="2 4" id="KW-0866">Nonsense-mediated mRNA decay</keyword>
<dbReference type="Gene3D" id="1.25.40.10">
    <property type="entry name" value="Tetratricopeptide repeat domain"/>
    <property type="match status" value="1"/>
</dbReference>
<evidence type="ECO:0000313" key="7">
    <source>
        <dbReference type="Proteomes" id="UP000735302"/>
    </source>
</evidence>
<dbReference type="AlphaFoldDB" id="A0AAV4B4Q5"/>
<feature type="compositionally biased region" description="Polar residues" evidence="5">
    <location>
        <begin position="535"/>
        <end position="547"/>
    </location>
</feature>
<dbReference type="PANTHER" id="PTHR13091:SF0">
    <property type="entry name" value="NONSENSE-MEDIATED MRNA DECAY FACTOR SMG8"/>
    <property type="match status" value="1"/>
</dbReference>
<dbReference type="Pfam" id="PF10220">
    <property type="entry name" value="Smg8_Smg9"/>
    <property type="match status" value="1"/>
</dbReference>
<dbReference type="SUPFAM" id="SSF48452">
    <property type="entry name" value="TPR-like"/>
    <property type="match status" value="1"/>
</dbReference>